<accession>A0A0K0DZH8</accession>
<evidence type="ECO:0000256" key="1">
    <source>
        <dbReference type="SAM" id="Coils"/>
    </source>
</evidence>
<dbReference type="Proteomes" id="UP000035681">
    <property type="component" value="Unplaced"/>
</dbReference>
<keyword evidence="2" id="KW-1185">Reference proteome</keyword>
<name>A0A0K0DZH8_STRER</name>
<reference evidence="3" key="1">
    <citation type="submission" date="2015-08" db="UniProtKB">
        <authorList>
            <consortium name="WormBaseParasite"/>
        </authorList>
    </citation>
    <scope>IDENTIFICATION</scope>
</reference>
<dbReference type="WBParaSite" id="SSTP_0000264000.1">
    <property type="protein sequence ID" value="SSTP_0000264000.1"/>
    <property type="gene ID" value="SSTP_0000264000"/>
</dbReference>
<proteinExistence type="predicted"/>
<sequence length="288" mass="34109">MSNEYSFSEFEDNLCSKVYSGCLEDLKYDYYINTLLADNEITNDLTADNINFDVEKDGNNMPKAIKTIDSLKKQNHSLRSRLMILTRDVPFMKALTSDQKIKLIIKLRLHIEKLIRKNNQLKKYKKDDQISKLNNNLSTEKTLKDNNNLNCLNEGTKDIIKEESLSLQVNSQVERLLIENKYLRDKIDNLEKNKYNDQKNIEGKNNEVMLIKTEFNINIKDDKHNSLFNQINDIDNINELKYHIMEMRKCYDELLKKHLEITNTLNLKNEKIFELKNALKKYENFKKI</sequence>
<feature type="coiled-coil region" evidence="1">
    <location>
        <begin position="173"/>
        <end position="207"/>
    </location>
</feature>
<dbReference type="AlphaFoldDB" id="A0A0K0DZH8"/>
<dbReference type="WBParaSite" id="TCONS_00014729.p1">
    <property type="protein sequence ID" value="TCONS_00014729.p1"/>
    <property type="gene ID" value="XLOC_009951"/>
</dbReference>
<protein>
    <submittedName>
        <fullName evidence="3">Cnn_1N domain-containing protein</fullName>
    </submittedName>
</protein>
<keyword evidence="1" id="KW-0175">Coiled coil</keyword>
<evidence type="ECO:0000313" key="2">
    <source>
        <dbReference type="Proteomes" id="UP000035681"/>
    </source>
</evidence>
<organism evidence="3">
    <name type="scientific">Strongyloides stercoralis</name>
    <name type="common">Threadworm</name>
    <dbReference type="NCBI Taxonomy" id="6248"/>
    <lineage>
        <taxon>Eukaryota</taxon>
        <taxon>Metazoa</taxon>
        <taxon>Ecdysozoa</taxon>
        <taxon>Nematoda</taxon>
        <taxon>Chromadorea</taxon>
        <taxon>Rhabditida</taxon>
        <taxon>Tylenchina</taxon>
        <taxon>Panagrolaimomorpha</taxon>
        <taxon>Strongyloidoidea</taxon>
        <taxon>Strongyloididae</taxon>
        <taxon>Strongyloides</taxon>
    </lineage>
</organism>
<evidence type="ECO:0000313" key="3">
    <source>
        <dbReference type="WBParaSite" id="SSTP_0000264000.1"/>
    </source>
</evidence>